<proteinExistence type="predicted"/>
<dbReference type="GO" id="GO:0043161">
    <property type="term" value="P:proteasome-mediated ubiquitin-dependent protein catabolic process"/>
    <property type="evidence" value="ECO:0007669"/>
    <property type="project" value="TreeGrafter"/>
</dbReference>
<dbReference type="AlphaFoldDB" id="A0A565C5K0"/>
<name>A0A565C5K0_9BRAS</name>
<evidence type="ECO:0000256" key="1">
    <source>
        <dbReference type="ARBA" id="ARBA00022723"/>
    </source>
</evidence>
<dbReference type="PROSITE" id="PS50089">
    <property type="entry name" value="ZF_RING_2"/>
    <property type="match status" value="1"/>
</dbReference>
<reference evidence="6" key="1">
    <citation type="submission" date="2019-07" db="EMBL/GenBank/DDBJ databases">
        <authorList>
            <person name="Dittberner H."/>
        </authorList>
    </citation>
    <scope>NUCLEOTIDE SEQUENCE [LARGE SCALE GENOMIC DNA]</scope>
</reference>
<dbReference type="GO" id="GO:0012505">
    <property type="term" value="C:endomembrane system"/>
    <property type="evidence" value="ECO:0007669"/>
    <property type="project" value="TreeGrafter"/>
</dbReference>
<dbReference type="GO" id="GO:0061630">
    <property type="term" value="F:ubiquitin protein ligase activity"/>
    <property type="evidence" value="ECO:0007669"/>
    <property type="project" value="TreeGrafter"/>
</dbReference>
<dbReference type="InterPro" id="IPR013083">
    <property type="entry name" value="Znf_RING/FYVE/PHD"/>
</dbReference>
<gene>
    <name evidence="6" type="ORF">ANE_LOCUS19333</name>
</gene>
<evidence type="ECO:0000313" key="6">
    <source>
        <dbReference type="EMBL" id="VVB08889.1"/>
    </source>
</evidence>
<keyword evidence="3" id="KW-0862">Zinc</keyword>
<evidence type="ECO:0000256" key="2">
    <source>
        <dbReference type="ARBA" id="ARBA00022771"/>
    </source>
</evidence>
<evidence type="ECO:0000313" key="7">
    <source>
        <dbReference type="Proteomes" id="UP000489600"/>
    </source>
</evidence>
<dbReference type="OrthoDB" id="1045959at2759"/>
<comment type="caution">
    <text evidence="6">The sequence shown here is derived from an EMBL/GenBank/DDBJ whole genome shotgun (WGS) entry which is preliminary data.</text>
</comment>
<dbReference type="Pfam" id="PF13639">
    <property type="entry name" value="zf-RING_2"/>
    <property type="match status" value="1"/>
</dbReference>
<keyword evidence="7" id="KW-1185">Reference proteome</keyword>
<evidence type="ECO:0000256" key="4">
    <source>
        <dbReference type="PROSITE-ProRule" id="PRU00175"/>
    </source>
</evidence>
<keyword evidence="2 4" id="KW-0863">Zinc-finger</keyword>
<protein>
    <recommendedName>
        <fullName evidence="5">RING-type domain-containing protein</fullName>
    </recommendedName>
</protein>
<dbReference type="EMBL" id="CABITT030000006">
    <property type="protein sequence ID" value="VVB08889.1"/>
    <property type="molecule type" value="Genomic_DNA"/>
</dbReference>
<dbReference type="InterPro" id="IPR001841">
    <property type="entry name" value="Znf_RING"/>
</dbReference>
<keyword evidence="1" id="KW-0479">Metal-binding</keyword>
<dbReference type="SMART" id="SM00184">
    <property type="entry name" value="RING"/>
    <property type="match status" value="1"/>
</dbReference>
<evidence type="ECO:0000259" key="5">
    <source>
        <dbReference type="PROSITE" id="PS50089"/>
    </source>
</evidence>
<organism evidence="6 7">
    <name type="scientific">Arabis nemorensis</name>
    <dbReference type="NCBI Taxonomy" id="586526"/>
    <lineage>
        <taxon>Eukaryota</taxon>
        <taxon>Viridiplantae</taxon>
        <taxon>Streptophyta</taxon>
        <taxon>Embryophyta</taxon>
        <taxon>Tracheophyta</taxon>
        <taxon>Spermatophyta</taxon>
        <taxon>Magnoliopsida</taxon>
        <taxon>eudicotyledons</taxon>
        <taxon>Gunneridae</taxon>
        <taxon>Pentapetalae</taxon>
        <taxon>rosids</taxon>
        <taxon>malvids</taxon>
        <taxon>Brassicales</taxon>
        <taxon>Brassicaceae</taxon>
        <taxon>Arabideae</taxon>
        <taxon>Arabis</taxon>
    </lineage>
</organism>
<sequence length="195" mass="22235">METQAFKVEVNTTCVRYQDPWKSEVLISLSRQVEEFLLDESDGSVWSLGSYPSSSPPDPLISLEFQNLRSKNVFEHLLHHLHDPLLSGLVYDEILDRAQGRDLSQRSLFMMIEAKVTQKEYLVVPSSVYARSTATVVLDQEPCAICLENMSESKTNPICQLPNCAHLFHEHCLNKWLDRQQNACPLCRQSVDILA</sequence>
<dbReference type="GO" id="GO:0008270">
    <property type="term" value="F:zinc ion binding"/>
    <property type="evidence" value="ECO:0007669"/>
    <property type="project" value="UniProtKB-KW"/>
</dbReference>
<evidence type="ECO:0000256" key="3">
    <source>
        <dbReference type="ARBA" id="ARBA00022833"/>
    </source>
</evidence>
<dbReference type="InterPro" id="IPR050731">
    <property type="entry name" value="HRD1_E3_ubiq-ligases"/>
</dbReference>
<dbReference type="SUPFAM" id="SSF57850">
    <property type="entry name" value="RING/U-box"/>
    <property type="match status" value="1"/>
</dbReference>
<dbReference type="Proteomes" id="UP000489600">
    <property type="component" value="Unassembled WGS sequence"/>
</dbReference>
<feature type="domain" description="RING-type" evidence="5">
    <location>
        <begin position="143"/>
        <end position="188"/>
    </location>
</feature>
<dbReference type="Gene3D" id="3.30.40.10">
    <property type="entry name" value="Zinc/RING finger domain, C3HC4 (zinc finger)"/>
    <property type="match status" value="1"/>
</dbReference>
<dbReference type="PANTHER" id="PTHR22763">
    <property type="entry name" value="RING ZINC FINGER PROTEIN"/>
    <property type="match status" value="1"/>
</dbReference>
<accession>A0A565C5K0</accession>